<reference evidence="2 4" key="1">
    <citation type="submission" date="2015-03" db="EMBL/GenBank/DDBJ databases">
        <authorList>
            <person name="Murphy D."/>
        </authorList>
    </citation>
    <scope>NUCLEOTIDE SEQUENCE [LARGE SCALE GENOMIC DNA]</scope>
    <source>
        <strain evidence="2 4">BR165/97</strain>
    </source>
</reference>
<organism evidence="2 4">
    <name type="scientific">Yersinia intermedia</name>
    <dbReference type="NCBI Taxonomy" id="631"/>
    <lineage>
        <taxon>Bacteria</taxon>
        <taxon>Pseudomonadati</taxon>
        <taxon>Pseudomonadota</taxon>
        <taxon>Gammaproteobacteria</taxon>
        <taxon>Enterobacterales</taxon>
        <taxon>Yersiniaceae</taxon>
        <taxon>Yersinia</taxon>
    </lineage>
</organism>
<dbReference type="EMBL" id="CPZJ01000008">
    <property type="protein sequence ID" value="CNF81759.1"/>
    <property type="molecule type" value="Genomic_DNA"/>
</dbReference>
<keyword evidence="1" id="KW-0812">Transmembrane</keyword>
<protein>
    <submittedName>
        <fullName evidence="2">Uncharacterized protein</fullName>
    </submittedName>
</protein>
<evidence type="ECO:0000313" key="2">
    <source>
        <dbReference type="EMBL" id="CNF81759.1"/>
    </source>
</evidence>
<reference evidence="3 5" key="2">
    <citation type="submission" date="2019-11" db="EMBL/GenBank/DDBJ databases">
        <title>FDA dAtabase for Regulatory Grade micrObial Sequences (FDA-ARGOS): Supporting development and validation of Infectious Disease Dx tests.</title>
        <authorList>
            <person name="Patel R."/>
            <person name="Rucinski S."/>
            <person name="Tallon L."/>
            <person name="Sadzewicz L."/>
            <person name="Vavikolanu K."/>
            <person name="Mehta A."/>
            <person name="Aluvathingal J."/>
            <person name="Nadendla S."/>
            <person name="Nandy P."/>
            <person name="Geyer C."/>
            <person name="Yan Y."/>
            <person name="Sichtig H."/>
        </authorList>
    </citation>
    <scope>NUCLEOTIDE SEQUENCE [LARGE SCALE GENOMIC DNA]</scope>
    <source>
        <strain evidence="3 5">FDAARGOS_729</strain>
    </source>
</reference>
<name>A0A0T9MAB2_YERIN</name>
<keyword evidence="1" id="KW-1133">Transmembrane helix</keyword>
<dbReference type="GeneID" id="58046005"/>
<keyword evidence="5" id="KW-1185">Reference proteome</keyword>
<dbReference type="Proteomes" id="UP000038750">
    <property type="component" value="Unassembled WGS sequence"/>
</dbReference>
<dbReference type="Proteomes" id="UP000424966">
    <property type="component" value="Chromosome"/>
</dbReference>
<evidence type="ECO:0000313" key="3">
    <source>
        <dbReference type="EMBL" id="QGR70150.1"/>
    </source>
</evidence>
<gene>
    <name evidence="2" type="ORF">ERS008530_02195</name>
    <name evidence="3" type="ORF">FOC37_07045</name>
</gene>
<evidence type="ECO:0000313" key="4">
    <source>
        <dbReference type="Proteomes" id="UP000038750"/>
    </source>
</evidence>
<feature type="transmembrane region" description="Helical" evidence="1">
    <location>
        <begin position="172"/>
        <end position="189"/>
    </location>
</feature>
<dbReference type="OrthoDB" id="6604864at2"/>
<dbReference type="AlphaFoldDB" id="A0A0T9MAB2"/>
<accession>A0A0T9MAB2</accession>
<evidence type="ECO:0000256" key="1">
    <source>
        <dbReference type="SAM" id="Phobius"/>
    </source>
</evidence>
<sequence>MPISNCYQTQPDGYVRFDWRGKPMEGEFYRYESFGAEIDPKLGYIRPFDKALRQQLVDNLQVTQKIDLLKYLAKNDLITCDAFVTSKNIQASYQIVIDHFDFINEDKLVSDKETISHCRADLLQRQYVFGSNLNESKEVLSSINAEYLKWVTPFCTPLRYERTWFIRNRERILRYAAIVILAVMAYIYFS</sequence>
<keyword evidence="1" id="KW-0472">Membrane</keyword>
<evidence type="ECO:0000313" key="5">
    <source>
        <dbReference type="Proteomes" id="UP000424966"/>
    </source>
</evidence>
<proteinExistence type="predicted"/>
<dbReference type="RefSeq" id="WP_050073603.1">
    <property type="nucleotide sequence ID" value="NZ_CABHXJ010000098.1"/>
</dbReference>
<dbReference type="EMBL" id="CP046294">
    <property type="protein sequence ID" value="QGR70150.1"/>
    <property type="molecule type" value="Genomic_DNA"/>
</dbReference>